<dbReference type="AlphaFoldDB" id="A0A238HGJ7"/>
<name>A0A238HGJ7_9NEIS</name>
<dbReference type="Proteomes" id="UP000215450">
    <property type="component" value="Unassembled WGS sequence"/>
</dbReference>
<feature type="chain" id="PRO_5015075178" evidence="2">
    <location>
        <begin position="24"/>
        <end position="403"/>
    </location>
</feature>
<organism evidence="4">
    <name type="scientific">Kingella negevensis</name>
    <dbReference type="NCBI Taxonomy" id="1522312"/>
    <lineage>
        <taxon>Bacteria</taxon>
        <taxon>Pseudomonadati</taxon>
        <taxon>Pseudomonadota</taxon>
        <taxon>Betaproteobacteria</taxon>
        <taxon>Neisseriales</taxon>
        <taxon>Neisseriaceae</taxon>
        <taxon>Kingella</taxon>
    </lineage>
</organism>
<dbReference type="STRING" id="1522312.GCA_900177895_01056"/>
<dbReference type="InterPro" id="IPR036779">
    <property type="entry name" value="LysM_dom_sf"/>
</dbReference>
<dbReference type="PANTHER" id="PTHR34700">
    <property type="entry name" value="POTASSIUM BINDING PROTEIN KBP"/>
    <property type="match status" value="1"/>
</dbReference>
<feature type="signal peptide" evidence="2">
    <location>
        <begin position="1"/>
        <end position="23"/>
    </location>
</feature>
<dbReference type="CDD" id="cd00118">
    <property type="entry name" value="LysM"/>
    <property type="match status" value="1"/>
</dbReference>
<keyword evidence="6" id="KW-1185">Reference proteome</keyword>
<dbReference type="PROSITE" id="PS51782">
    <property type="entry name" value="LYSM"/>
    <property type="match status" value="1"/>
</dbReference>
<sequence length="403" mass="45026">MKKPIITLLCATSMIISSNTAIAETLRIKQNAPARYTVKEGDTLWSISGKYLYRPWKWPVLWNMNRREIANPNRIYPGDVLALSYVNGRPVLRTDRSRTGGIPTIKLRPRVRDMGSGYAIPAINADFYRMFMKTPFFMYYSDGDRVYADGVTEPGTYMVFRLSRSLKDPHTKANLGQLVEYAGEASTLATPNSALSHRTSEAQQAFAQEANKGIFGKKDQTLADDEYYVKSPTNGKPVVTRTAQPMMINGALSEIRKGDYLFKRPENFDEFNYVPHEPAGRVDASIVDIMDGVSESGTMQTIILNKGKADGLDDGTVLSIYRRGQLINSDYKGNSKETRYVTTPNQEIGLAMVYRTGEHVSSAIILESVTNVNREDLISNPGQDLDTFGERPSAAWKDPKDAK</sequence>
<dbReference type="InterPro" id="IPR018392">
    <property type="entry name" value="LysM"/>
</dbReference>
<protein>
    <submittedName>
        <fullName evidence="4">LysM domain/BON superfamily protein</fullName>
    </submittedName>
</protein>
<dbReference type="RefSeq" id="WP_095062792.1">
    <property type="nucleotide sequence ID" value="NZ_FXUV02000033.1"/>
</dbReference>
<evidence type="ECO:0000256" key="1">
    <source>
        <dbReference type="SAM" id="MobiDB-lite"/>
    </source>
</evidence>
<dbReference type="Pfam" id="PF01476">
    <property type="entry name" value="LysM"/>
    <property type="match status" value="1"/>
</dbReference>
<dbReference type="EMBL" id="FXUV01000028">
    <property type="protein sequence ID" value="SMQ12647.1"/>
    <property type="molecule type" value="Genomic_DNA"/>
</dbReference>
<dbReference type="PANTHER" id="PTHR34700:SF4">
    <property type="entry name" value="PHAGE-LIKE ELEMENT PBSX PROTEIN XKDP"/>
    <property type="match status" value="1"/>
</dbReference>
<dbReference type="OrthoDB" id="9765158at2"/>
<proteinExistence type="predicted"/>
<dbReference type="Gene3D" id="3.10.350.10">
    <property type="entry name" value="LysM domain"/>
    <property type="match status" value="1"/>
</dbReference>
<gene>
    <name evidence="5" type="ORF">KEBURONENSIS_01527</name>
    <name evidence="4" type="ORF">KEBURONENSIS_01548</name>
</gene>
<keyword evidence="2" id="KW-0732">Signal</keyword>
<reference evidence="6" key="3">
    <citation type="submission" date="2017-06" db="EMBL/GenBank/DDBJ databases">
        <authorList>
            <person name="Laurent S."/>
        </authorList>
    </citation>
    <scope>NUCLEOTIDE SEQUENCE [LARGE SCALE GENOMIC DNA]</scope>
</reference>
<dbReference type="InterPro" id="IPR052196">
    <property type="entry name" value="Bact_Kbp"/>
</dbReference>
<evidence type="ECO:0000313" key="6">
    <source>
        <dbReference type="Proteomes" id="UP000215450"/>
    </source>
</evidence>
<dbReference type="SUPFAM" id="SSF54106">
    <property type="entry name" value="LysM domain"/>
    <property type="match status" value="1"/>
</dbReference>
<feature type="domain" description="LysM" evidence="3">
    <location>
        <begin position="34"/>
        <end position="83"/>
    </location>
</feature>
<reference evidence="5" key="2">
    <citation type="submission" date="2017-06" db="EMBL/GenBank/DDBJ databases">
        <authorList>
            <person name="Kim H.J."/>
            <person name="Triplett B.A."/>
        </authorList>
    </citation>
    <scope>NUCLEOTIDE SEQUENCE [LARGE SCALE GENOMIC DNA]</scope>
    <source>
        <strain evidence="5">Kingella_eburonensis</strain>
    </source>
</reference>
<reference evidence="4" key="1">
    <citation type="submission" date="2017-05" db="EMBL/GenBank/DDBJ databases">
        <authorList>
            <person name="Song R."/>
            <person name="Chenine A.L."/>
            <person name="Ruprecht R.M."/>
        </authorList>
    </citation>
    <scope>NUCLEOTIDE SEQUENCE</scope>
    <source>
        <strain evidence="4">Kingella_eburonensis</strain>
    </source>
</reference>
<accession>A0A238HGJ7</accession>
<dbReference type="SMART" id="SM00257">
    <property type="entry name" value="LysM"/>
    <property type="match status" value="1"/>
</dbReference>
<evidence type="ECO:0000259" key="3">
    <source>
        <dbReference type="PROSITE" id="PS51782"/>
    </source>
</evidence>
<evidence type="ECO:0000256" key="2">
    <source>
        <dbReference type="SAM" id="SignalP"/>
    </source>
</evidence>
<dbReference type="EMBL" id="FXUV02000033">
    <property type="protein sequence ID" value="SNB74528.1"/>
    <property type="molecule type" value="Genomic_DNA"/>
</dbReference>
<feature type="region of interest" description="Disordered" evidence="1">
    <location>
        <begin position="378"/>
        <end position="403"/>
    </location>
</feature>
<evidence type="ECO:0000313" key="5">
    <source>
        <dbReference type="EMBL" id="SNB74528.1"/>
    </source>
</evidence>
<evidence type="ECO:0000313" key="4">
    <source>
        <dbReference type="EMBL" id="SMQ12647.1"/>
    </source>
</evidence>